<feature type="compositionally biased region" description="Low complexity" evidence="16">
    <location>
        <begin position="38"/>
        <end position="51"/>
    </location>
</feature>
<dbReference type="SUPFAM" id="SSF54236">
    <property type="entry name" value="Ubiquitin-like"/>
    <property type="match status" value="1"/>
</dbReference>
<dbReference type="GO" id="GO:0006914">
    <property type="term" value="P:autophagy"/>
    <property type="evidence" value="ECO:0007669"/>
    <property type="project" value="UniProtKB-KW"/>
</dbReference>
<evidence type="ECO:0000256" key="8">
    <source>
        <dbReference type="ARBA" id="ARBA00023136"/>
    </source>
</evidence>
<comment type="similarity">
    <text evidence="12">Belongs to the senescence regulator S40 family.</text>
</comment>
<comment type="subunit">
    <text evidence="4">Interacts with ATG4.</text>
</comment>
<feature type="lipid moiety-binding region" description="Phosphatidylserine amidated glycine; alternate" evidence="14">
    <location>
        <position position="240"/>
    </location>
</feature>
<dbReference type="GO" id="GO:0000421">
    <property type="term" value="C:autophagosome membrane"/>
    <property type="evidence" value="ECO:0007669"/>
    <property type="project" value="UniProtKB-SubCell"/>
</dbReference>
<evidence type="ECO:0000256" key="2">
    <source>
        <dbReference type="ARBA" id="ARBA00004512"/>
    </source>
</evidence>
<dbReference type="InterPro" id="IPR004241">
    <property type="entry name" value="Atg8-like"/>
</dbReference>
<evidence type="ECO:0000256" key="4">
    <source>
        <dbReference type="ARBA" id="ARBA00011579"/>
    </source>
</evidence>
<comment type="subcellular location">
    <subcellularLocation>
        <location evidence="1">Cytoplasm</location>
        <location evidence="1">Cytoskeleton</location>
    </subcellularLocation>
    <subcellularLocation>
        <location evidence="2">Cytoplasmic vesicle</location>
        <location evidence="2">Autophagosome membrane</location>
        <topology evidence="2">Lipid-anchor</topology>
    </subcellularLocation>
    <subcellularLocation>
        <location evidence="13">Vacuole membrane</location>
    </subcellularLocation>
</comment>
<evidence type="ECO:0000256" key="5">
    <source>
        <dbReference type="ARBA" id="ARBA00022554"/>
    </source>
</evidence>
<feature type="region of interest" description="Disordered" evidence="16">
    <location>
        <begin position="86"/>
        <end position="105"/>
    </location>
</feature>
<dbReference type="GO" id="GO:0005856">
    <property type="term" value="C:cytoskeleton"/>
    <property type="evidence" value="ECO:0007669"/>
    <property type="project" value="UniProtKB-SubCell"/>
</dbReference>
<keyword evidence="6" id="KW-0833">Ubl conjugation pathway</keyword>
<evidence type="ECO:0000256" key="14">
    <source>
        <dbReference type="PIRSR" id="PIRSR604241-50"/>
    </source>
</evidence>
<keyword evidence="11" id="KW-0968">Cytoplasmic vesicle</keyword>
<dbReference type="InterPro" id="IPR007608">
    <property type="entry name" value="Senescence_reg_S40"/>
</dbReference>
<dbReference type="Proteomes" id="UP000604825">
    <property type="component" value="Unassembled WGS sequence"/>
</dbReference>
<evidence type="ECO:0000313" key="17">
    <source>
        <dbReference type="EMBL" id="CAD6223680.1"/>
    </source>
</evidence>
<evidence type="ECO:0000256" key="11">
    <source>
        <dbReference type="ARBA" id="ARBA00023329"/>
    </source>
</evidence>
<evidence type="ECO:0000313" key="18">
    <source>
        <dbReference type="Proteomes" id="UP000604825"/>
    </source>
</evidence>
<protein>
    <recommendedName>
        <fullName evidence="15">Autophagy-related protein</fullName>
    </recommendedName>
</protein>
<organism evidence="17 18">
    <name type="scientific">Miscanthus lutarioriparius</name>
    <dbReference type="NCBI Taxonomy" id="422564"/>
    <lineage>
        <taxon>Eukaryota</taxon>
        <taxon>Viridiplantae</taxon>
        <taxon>Streptophyta</taxon>
        <taxon>Embryophyta</taxon>
        <taxon>Tracheophyta</taxon>
        <taxon>Spermatophyta</taxon>
        <taxon>Magnoliopsida</taxon>
        <taxon>Liliopsida</taxon>
        <taxon>Poales</taxon>
        <taxon>Poaceae</taxon>
        <taxon>PACMAD clade</taxon>
        <taxon>Panicoideae</taxon>
        <taxon>Andropogonodae</taxon>
        <taxon>Andropogoneae</taxon>
        <taxon>Saccharinae</taxon>
        <taxon>Miscanthus</taxon>
    </lineage>
</organism>
<evidence type="ECO:0000256" key="6">
    <source>
        <dbReference type="ARBA" id="ARBA00022786"/>
    </source>
</evidence>
<dbReference type="InterPro" id="IPR029071">
    <property type="entry name" value="Ubiquitin-like_domsf"/>
</dbReference>
<name>A0A811NGJ5_9POAL</name>
<dbReference type="GO" id="GO:0010150">
    <property type="term" value="P:leaf senescence"/>
    <property type="evidence" value="ECO:0007669"/>
    <property type="project" value="UniProtKB-ARBA"/>
</dbReference>
<evidence type="ECO:0000256" key="7">
    <source>
        <dbReference type="ARBA" id="ARBA00023006"/>
    </source>
</evidence>
<evidence type="ECO:0000256" key="1">
    <source>
        <dbReference type="ARBA" id="ARBA00004245"/>
    </source>
</evidence>
<dbReference type="PANTHER" id="PTHR10969">
    <property type="entry name" value="MICROTUBULE-ASSOCIATED PROTEINS 1A/1B LIGHT CHAIN 3-RELATED"/>
    <property type="match status" value="1"/>
</dbReference>
<feature type="region of interest" description="Disordered" evidence="16">
    <location>
        <begin position="1"/>
        <end position="72"/>
    </location>
</feature>
<evidence type="ECO:0000256" key="16">
    <source>
        <dbReference type="SAM" id="MobiDB-lite"/>
    </source>
</evidence>
<comment type="similarity">
    <text evidence="3 15">Belongs to the ATG8 family.</text>
</comment>
<dbReference type="AlphaFoldDB" id="A0A811NGJ5"/>
<keyword evidence="10 14" id="KW-0449">Lipoprotein</keyword>
<dbReference type="Pfam" id="PF02991">
    <property type="entry name" value="ATG8"/>
    <property type="match status" value="1"/>
</dbReference>
<sequence>MATTPPRIRRSSNKSKKVVASSAVAGGAAGGGARGKGRSSAPAAIPAGSSSSERRRGGNSEEDEEDHGGEMLPPHEWLARKMERMGVASPPDQACRPGRSKGRELTKVRDAVLPKTAFSERLLMAKTSFKMGHDLEKRQAESARIRDKYPDRIPVIVEKAGKTDVPEIDKKKYLVPADITVGQFVYVVRKRIKLSPEKAIFIFVKNTLPPTASLMSAIYEENKDEDGFLYMTYSGENTFGSA</sequence>
<keyword evidence="9" id="KW-0206">Cytoskeleton</keyword>
<evidence type="ECO:0000256" key="3">
    <source>
        <dbReference type="ARBA" id="ARBA00007293"/>
    </source>
</evidence>
<evidence type="ECO:0000256" key="12">
    <source>
        <dbReference type="ARBA" id="ARBA00034773"/>
    </source>
</evidence>
<keyword evidence="8" id="KW-0472">Membrane</keyword>
<evidence type="ECO:0000256" key="15">
    <source>
        <dbReference type="RuleBase" id="RU004384"/>
    </source>
</evidence>
<dbReference type="CDD" id="cd16128">
    <property type="entry name" value="Ubl_ATG8"/>
    <property type="match status" value="1"/>
</dbReference>
<keyword evidence="9" id="KW-0963">Cytoplasm</keyword>
<dbReference type="OrthoDB" id="691624at2759"/>
<gene>
    <name evidence="17" type="ORF">NCGR_LOCUS16076</name>
</gene>
<keyword evidence="7 15" id="KW-0072">Autophagy</keyword>
<proteinExistence type="inferred from homology"/>
<feature type="compositionally biased region" description="Basic residues" evidence="16">
    <location>
        <begin position="7"/>
        <end position="17"/>
    </location>
</feature>
<keyword evidence="18" id="KW-1185">Reference proteome</keyword>
<evidence type="ECO:0000256" key="13">
    <source>
        <dbReference type="ARBA" id="ARBA00037813"/>
    </source>
</evidence>
<dbReference type="Gene3D" id="3.10.20.90">
    <property type="entry name" value="Phosphatidylinositol 3-kinase Catalytic Subunit, Chain A, domain 1"/>
    <property type="match status" value="1"/>
</dbReference>
<comment type="caution">
    <text evidence="17">The sequence shown here is derived from an EMBL/GenBank/DDBJ whole genome shotgun (WGS) entry which is preliminary data.</text>
</comment>
<dbReference type="Pfam" id="PF04520">
    <property type="entry name" value="Senescence_reg"/>
    <property type="match status" value="1"/>
</dbReference>
<evidence type="ECO:0000256" key="9">
    <source>
        <dbReference type="ARBA" id="ARBA00023212"/>
    </source>
</evidence>
<evidence type="ECO:0000256" key="10">
    <source>
        <dbReference type="ARBA" id="ARBA00023288"/>
    </source>
</evidence>
<reference evidence="17" key="1">
    <citation type="submission" date="2020-10" db="EMBL/GenBank/DDBJ databases">
        <authorList>
            <person name="Han B."/>
            <person name="Lu T."/>
            <person name="Zhao Q."/>
            <person name="Huang X."/>
            <person name="Zhao Y."/>
        </authorList>
    </citation>
    <scope>NUCLEOTIDE SEQUENCE</scope>
</reference>
<dbReference type="GO" id="GO:0031410">
    <property type="term" value="C:cytoplasmic vesicle"/>
    <property type="evidence" value="ECO:0007669"/>
    <property type="project" value="UniProtKB-KW"/>
</dbReference>
<keyword evidence="5" id="KW-0926">Vacuole</keyword>
<dbReference type="FunFam" id="3.10.20.90:FF:000010">
    <property type="entry name" value="Autophagy-related protein"/>
    <property type="match status" value="1"/>
</dbReference>
<dbReference type="EMBL" id="CAJGYO010000004">
    <property type="protein sequence ID" value="CAD6223680.1"/>
    <property type="molecule type" value="Genomic_DNA"/>
</dbReference>
<accession>A0A811NGJ5</accession>